<dbReference type="RefSeq" id="WP_120978816.1">
    <property type="nucleotide sequence ID" value="NZ_RBZM01000008.1"/>
</dbReference>
<proteinExistence type="predicted"/>
<evidence type="ECO:0000313" key="3">
    <source>
        <dbReference type="EMBL" id="RKP50134.1"/>
    </source>
</evidence>
<dbReference type="OrthoDB" id="2628816at2"/>
<accession>A0A494XPX9</accession>
<feature type="chain" id="PRO_5039079722" evidence="2">
    <location>
        <begin position="31"/>
        <end position="261"/>
    </location>
</feature>
<feature type="region of interest" description="Disordered" evidence="1">
    <location>
        <begin position="29"/>
        <end position="67"/>
    </location>
</feature>
<sequence>MRNRSSRNTWMVLLLVLSLCAGCASQQASQADVSPSEPLESLSAPTDEPSIEPPSPEPSGTESGMPAEATGQLANYNRAEGYGQYGTLALVPEEGEMASTLDAPSCYGNEGDNAFSGVYHVIYRNKEGDSAQDLGVIGDEIRSPAQSSEILAIPHLLVDGVDIYYFHLLTNTCYGSDYFFYGVNSDGKAFPVSFAMDKKDELYEHFTLYLDRKPLLNENGTVTIESYGDEGSMPPEHLRYVFRLKDDKFILISRLPAAAKD</sequence>
<keyword evidence="4" id="KW-1185">Reference proteome</keyword>
<organism evidence="3 4">
    <name type="scientific">Cohnella endophytica</name>
    <dbReference type="NCBI Taxonomy" id="2419778"/>
    <lineage>
        <taxon>Bacteria</taxon>
        <taxon>Bacillati</taxon>
        <taxon>Bacillota</taxon>
        <taxon>Bacilli</taxon>
        <taxon>Bacillales</taxon>
        <taxon>Paenibacillaceae</taxon>
        <taxon>Cohnella</taxon>
    </lineage>
</organism>
<evidence type="ECO:0000256" key="2">
    <source>
        <dbReference type="SAM" id="SignalP"/>
    </source>
</evidence>
<dbReference type="Proteomes" id="UP000282076">
    <property type="component" value="Unassembled WGS sequence"/>
</dbReference>
<keyword evidence="2" id="KW-0732">Signal</keyword>
<evidence type="ECO:0000256" key="1">
    <source>
        <dbReference type="SAM" id="MobiDB-lite"/>
    </source>
</evidence>
<feature type="signal peptide" evidence="2">
    <location>
        <begin position="1"/>
        <end position="30"/>
    </location>
</feature>
<evidence type="ECO:0000313" key="4">
    <source>
        <dbReference type="Proteomes" id="UP000282076"/>
    </source>
</evidence>
<comment type="caution">
    <text evidence="3">The sequence shown here is derived from an EMBL/GenBank/DDBJ whole genome shotgun (WGS) entry which is preliminary data.</text>
</comment>
<dbReference type="EMBL" id="RBZM01000008">
    <property type="protein sequence ID" value="RKP50134.1"/>
    <property type="molecule type" value="Genomic_DNA"/>
</dbReference>
<gene>
    <name evidence="3" type="ORF">D7Z26_20225</name>
</gene>
<protein>
    <submittedName>
        <fullName evidence="3">Uncharacterized protein</fullName>
    </submittedName>
</protein>
<reference evidence="3 4" key="1">
    <citation type="submission" date="2018-10" db="EMBL/GenBank/DDBJ databases">
        <title>Cohnella sp. M2MS4P-1, whole genome shotgun sequence.</title>
        <authorList>
            <person name="Tuo L."/>
        </authorList>
    </citation>
    <scope>NUCLEOTIDE SEQUENCE [LARGE SCALE GENOMIC DNA]</scope>
    <source>
        <strain evidence="3 4">M2MS4P-1</strain>
    </source>
</reference>
<feature type="compositionally biased region" description="Low complexity" evidence="1">
    <location>
        <begin position="29"/>
        <end position="48"/>
    </location>
</feature>
<dbReference type="AlphaFoldDB" id="A0A494XPX9"/>
<name>A0A494XPX9_9BACL</name>